<evidence type="ECO:0000313" key="5">
    <source>
        <dbReference type="EMBL" id="EHK98937.1"/>
    </source>
</evidence>
<dbReference type="GO" id="GO:0017061">
    <property type="term" value="F:S-methyl-5-thioadenosine phosphorylase activity"/>
    <property type="evidence" value="ECO:0007669"/>
    <property type="project" value="InterPro"/>
</dbReference>
<dbReference type="SUPFAM" id="SSF53167">
    <property type="entry name" value="Purine and uridine phosphorylases"/>
    <property type="match status" value="1"/>
</dbReference>
<protein>
    <recommendedName>
        <fullName evidence="4">Nucleoside phosphorylase domain-containing protein</fullName>
    </recommendedName>
</protein>
<dbReference type="AlphaFoldDB" id="H0ERA9"/>
<dbReference type="Pfam" id="PF01048">
    <property type="entry name" value="PNP_UDP_1"/>
    <property type="match status" value="1"/>
</dbReference>
<organism evidence="5 6">
    <name type="scientific">Glarea lozoyensis (strain ATCC 74030 / MF5533)</name>
    <dbReference type="NCBI Taxonomy" id="1104152"/>
    <lineage>
        <taxon>Eukaryota</taxon>
        <taxon>Fungi</taxon>
        <taxon>Dikarya</taxon>
        <taxon>Ascomycota</taxon>
        <taxon>Pezizomycotina</taxon>
        <taxon>Leotiomycetes</taxon>
        <taxon>Helotiales</taxon>
        <taxon>Helotiaceae</taxon>
        <taxon>Glarea</taxon>
    </lineage>
</organism>
<reference evidence="5 6" key="1">
    <citation type="journal article" date="2012" name="Eukaryot. Cell">
        <title>Genome sequence of the fungus Glarea lozoyensis: the first genome sequence of a species from the Helotiaceae family.</title>
        <authorList>
            <person name="Youssar L."/>
            <person name="Gruening B.A."/>
            <person name="Erxleben A."/>
            <person name="Guenther S."/>
            <person name="Huettel W."/>
        </authorList>
    </citation>
    <scope>NUCLEOTIDE SEQUENCE [LARGE SCALE GENOMIC DNA]</scope>
    <source>
        <strain evidence="6">ATCC 74030 / MF5533</strain>
    </source>
</reference>
<keyword evidence="3" id="KW-0660">Purine salvage</keyword>
<dbReference type="InterPro" id="IPR035994">
    <property type="entry name" value="Nucleoside_phosphorylase_sf"/>
</dbReference>
<dbReference type="PANTHER" id="PTHR42679">
    <property type="entry name" value="S-METHYL-5'-THIOADENOSINE PHOSPHORYLASE"/>
    <property type="match status" value="1"/>
</dbReference>
<evidence type="ECO:0000256" key="1">
    <source>
        <dbReference type="ARBA" id="ARBA00022676"/>
    </source>
</evidence>
<dbReference type="EMBL" id="AGUE01000134">
    <property type="protein sequence ID" value="EHK98937.1"/>
    <property type="molecule type" value="Genomic_DNA"/>
</dbReference>
<evidence type="ECO:0000313" key="6">
    <source>
        <dbReference type="Proteomes" id="UP000005446"/>
    </source>
</evidence>
<keyword evidence="6" id="KW-1185">Reference proteome</keyword>
<proteinExistence type="predicted"/>
<sequence length="161" mass="18173">MGVSWDSRGARQRLAKQNAGLEGYEKQKGVYKKRSSQEISWFQIRSLIEQKEIQILTEDYTGIRPFTFFEKGVVGHVGFADPFDAKLGEIVKKCGHSLAGDNIVLHDKGNLICMEGPQFSSRFESNYYRSLGGSVINMSALPEAKLAKEAELAYQMIYFIH</sequence>
<evidence type="ECO:0000259" key="4">
    <source>
        <dbReference type="Pfam" id="PF01048"/>
    </source>
</evidence>
<dbReference type="InParanoid" id="H0ERA9"/>
<dbReference type="Gene3D" id="3.40.50.1580">
    <property type="entry name" value="Nucleoside phosphorylase domain"/>
    <property type="match status" value="1"/>
</dbReference>
<dbReference type="PANTHER" id="PTHR42679:SF2">
    <property type="entry name" value="S-METHYL-5'-THIOADENOSINE PHOSPHORYLASE"/>
    <property type="match status" value="1"/>
</dbReference>
<dbReference type="InterPro" id="IPR010044">
    <property type="entry name" value="MTAP"/>
</dbReference>
<dbReference type="Proteomes" id="UP000005446">
    <property type="component" value="Unassembled WGS sequence"/>
</dbReference>
<dbReference type="HOGENOM" id="CLU_1643864_0_0_1"/>
<keyword evidence="2" id="KW-0808">Transferase</keyword>
<feature type="domain" description="Nucleoside phosphorylase" evidence="4">
    <location>
        <begin position="59"/>
        <end position="159"/>
    </location>
</feature>
<dbReference type="GO" id="GO:0005829">
    <property type="term" value="C:cytosol"/>
    <property type="evidence" value="ECO:0007669"/>
    <property type="project" value="TreeGrafter"/>
</dbReference>
<dbReference type="GO" id="GO:0006166">
    <property type="term" value="P:purine ribonucleoside salvage"/>
    <property type="evidence" value="ECO:0007669"/>
    <property type="project" value="UniProtKB-KW"/>
</dbReference>
<evidence type="ECO:0000256" key="2">
    <source>
        <dbReference type="ARBA" id="ARBA00022679"/>
    </source>
</evidence>
<name>H0ERA9_GLAL7</name>
<comment type="caution">
    <text evidence="5">The sequence shown here is derived from an EMBL/GenBank/DDBJ whole genome shotgun (WGS) entry which is preliminary data.</text>
</comment>
<dbReference type="GO" id="GO:0019509">
    <property type="term" value="P:L-methionine salvage from methylthioadenosine"/>
    <property type="evidence" value="ECO:0007669"/>
    <property type="project" value="TreeGrafter"/>
</dbReference>
<dbReference type="OrthoDB" id="431409at2759"/>
<keyword evidence="1" id="KW-0328">Glycosyltransferase</keyword>
<dbReference type="InterPro" id="IPR000845">
    <property type="entry name" value="Nucleoside_phosphorylase_d"/>
</dbReference>
<accession>H0ERA9</accession>
<evidence type="ECO:0000256" key="3">
    <source>
        <dbReference type="ARBA" id="ARBA00022726"/>
    </source>
</evidence>
<gene>
    <name evidence="5" type="ORF">M7I_5228</name>
</gene>